<name>A0A1L7XC92_9HELO</name>
<dbReference type="EMBL" id="FJOG01000021">
    <property type="protein sequence ID" value="CZR62616.1"/>
    <property type="molecule type" value="Genomic_DNA"/>
</dbReference>
<organism evidence="1 2">
    <name type="scientific">Phialocephala subalpina</name>
    <dbReference type="NCBI Taxonomy" id="576137"/>
    <lineage>
        <taxon>Eukaryota</taxon>
        <taxon>Fungi</taxon>
        <taxon>Dikarya</taxon>
        <taxon>Ascomycota</taxon>
        <taxon>Pezizomycotina</taxon>
        <taxon>Leotiomycetes</taxon>
        <taxon>Helotiales</taxon>
        <taxon>Mollisiaceae</taxon>
        <taxon>Phialocephala</taxon>
        <taxon>Phialocephala fortinii species complex</taxon>
    </lineage>
</organism>
<accession>A0A1L7XC92</accession>
<proteinExistence type="predicted"/>
<gene>
    <name evidence="1" type="ORF">PAC_12513</name>
</gene>
<evidence type="ECO:0000313" key="1">
    <source>
        <dbReference type="EMBL" id="CZR62616.1"/>
    </source>
</evidence>
<dbReference type="AlphaFoldDB" id="A0A1L7XC92"/>
<dbReference type="Proteomes" id="UP000184330">
    <property type="component" value="Unassembled WGS sequence"/>
</dbReference>
<keyword evidence="2" id="KW-1185">Reference proteome</keyword>
<reference evidence="1 2" key="1">
    <citation type="submission" date="2016-03" db="EMBL/GenBank/DDBJ databases">
        <authorList>
            <person name="Ploux O."/>
        </authorList>
    </citation>
    <scope>NUCLEOTIDE SEQUENCE [LARGE SCALE GENOMIC DNA]</scope>
    <source>
        <strain evidence="1 2">UAMH 11012</strain>
    </source>
</reference>
<sequence>MDVQFFKSFFGDKDLQIESAGKSLPPSIVPHRSHHSQDTTRILQLLWQNLGARTLVKSSGLEDQKWEPVYNSSFREDVRGLVSQEEDRDSLDIDMRLHEALQTHLEERYLTRDVQDYGTRALELRYIVLEIFGQITQAVPPPTTVIILSFILELRMVRQFHISQQELYRELDAILEHCPLVQREDTLMFFPSPQPP</sequence>
<evidence type="ECO:0000313" key="2">
    <source>
        <dbReference type="Proteomes" id="UP000184330"/>
    </source>
</evidence>
<protein>
    <submittedName>
        <fullName evidence="1">Uncharacterized protein</fullName>
    </submittedName>
</protein>